<sequence>MKYVQDDAKIPIAYQLSYILSCYSNIKIILTFPKDIYWLNSSQPLAKPIWPAQKRTSRSYMSIHSKAVKTHLLSNMASSAPRRNRVTVTFGGVGLPNLGVPYKRVSTSPGAPVIVNHQLSNEEPAATTSQRTY</sequence>
<name>A0A4Y2IC20_ARAVE</name>
<comment type="caution">
    <text evidence="2">The sequence shown here is derived from an EMBL/GenBank/DDBJ whole genome shotgun (WGS) entry which is preliminary data.</text>
</comment>
<gene>
    <name evidence="2" type="ORF">AVEN_81705_1</name>
</gene>
<feature type="compositionally biased region" description="Polar residues" evidence="1">
    <location>
        <begin position="117"/>
        <end position="133"/>
    </location>
</feature>
<dbReference type="AlphaFoldDB" id="A0A4Y2IC20"/>
<keyword evidence="3" id="KW-1185">Reference proteome</keyword>
<evidence type="ECO:0000313" key="3">
    <source>
        <dbReference type="Proteomes" id="UP000499080"/>
    </source>
</evidence>
<feature type="region of interest" description="Disordered" evidence="1">
    <location>
        <begin position="114"/>
        <end position="133"/>
    </location>
</feature>
<organism evidence="2 3">
    <name type="scientific">Araneus ventricosus</name>
    <name type="common">Orbweaver spider</name>
    <name type="synonym">Epeira ventricosa</name>
    <dbReference type="NCBI Taxonomy" id="182803"/>
    <lineage>
        <taxon>Eukaryota</taxon>
        <taxon>Metazoa</taxon>
        <taxon>Ecdysozoa</taxon>
        <taxon>Arthropoda</taxon>
        <taxon>Chelicerata</taxon>
        <taxon>Arachnida</taxon>
        <taxon>Araneae</taxon>
        <taxon>Araneomorphae</taxon>
        <taxon>Entelegynae</taxon>
        <taxon>Araneoidea</taxon>
        <taxon>Araneidae</taxon>
        <taxon>Araneus</taxon>
    </lineage>
</organism>
<proteinExistence type="predicted"/>
<dbReference type="Proteomes" id="UP000499080">
    <property type="component" value="Unassembled WGS sequence"/>
</dbReference>
<evidence type="ECO:0000256" key="1">
    <source>
        <dbReference type="SAM" id="MobiDB-lite"/>
    </source>
</evidence>
<protein>
    <submittedName>
        <fullName evidence="2">Uncharacterized protein</fullName>
    </submittedName>
</protein>
<accession>A0A4Y2IC20</accession>
<dbReference type="EMBL" id="BGPR01002520">
    <property type="protein sequence ID" value="GBM74839.1"/>
    <property type="molecule type" value="Genomic_DNA"/>
</dbReference>
<evidence type="ECO:0000313" key="2">
    <source>
        <dbReference type="EMBL" id="GBM74839.1"/>
    </source>
</evidence>
<reference evidence="2 3" key="1">
    <citation type="journal article" date="2019" name="Sci. Rep.">
        <title>Orb-weaving spider Araneus ventricosus genome elucidates the spidroin gene catalogue.</title>
        <authorList>
            <person name="Kono N."/>
            <person name="Nakamura H."/>
            <person name="Ohtoshi R."/>
            <person name="Moran D.A.P."/>
            <person name="Shinohara A."/>
            <person name="Yoshida Y."/>
            <person name="Fujiwara M."/>
            <person name="Mori M."/>
            <person name="Tomita M."/>
            <person name="Arakawa K."/>
        </authorList>
    </citation>
    <scope>NUCLEOTIDE SEQUENCE [LARGE SCALE GENOMIC DNA]</scope>
</reference>